<reference evidence="2 3" key="1">
    <citation type="submission" date="2023-03" db="EMBL/GenBank/DDBJ databases">
        <title>Altererythrobacter sp. CAU 1644 isolated from sand.</title>
        <authorList>
            <person name="Kim W."/>
        </authorList>
    </citation>
    <scope>NUCLEOTIDE SEQUENCE [LARGE SCALE GENOMIC DNA]</scope>
    <source>
        <strain evidence="2 3">CAU 1644</strain>
    </source>
</reference>
<keyword evidence="1" id="KW-0472">Membrane</keyword>
<name>A0ABY8FNX0_9SPHN</name>
<dbReference type="EMBL" id="CP121106">
    <property type="protein sequence ID" value="WFL76706.1"/>
    <property type="molecule type" value="Genomic_DNA"/>
</dbReference>
<protein>
    <recommendedName>
        <fullName evidence="4">SMODS and SLOG-associating 2TM effector domain-containing protein</fullName>
    </recommendedName>
</protein>
<evidence type="ECO:0000313" key="3">
    <source>
        <dbReference type="Proteomes" id="UP001215827"/>
    </source>
</evidence>
<sequence length="84" mass="9548">MKVESFGTISNGLVAFANDDATEEQMQSRLYEMISYAKDRFHWYEEQRERKLSLALALGAVSGISFPFIMGDSLNDNPAIIYFT</sequence>
<evidence type="ECO:0000256" key="1">
    <source>
        <dbReference type="SAM" id="Phobius"/>
    </source>
</evidence>
<gene>
    <name evidence="2" type="ORF">P7228_11950</name>
</gene>
<keyword evidence="1" id="KW-1133">Transmembrane helix</keyword>
<evidence type="ECO:0000313" key="2">
    <source>
        <dbReference type="EMBL" id="WFL76706.1"/>
    </source>
</evidence>
<evidence type="ECO:0008006" key="4">
    <source>
        <dbReference type="Google" id="ProtNLM"/>
    </source>
</evidence>
<dbReference type="RefSeq" id="WP_278015467.1">
    <property type="nucleotide sequence ID" value="NZ_CP121106.1"/>
</dbReference>
<keyword evidence="3" id="KW-1185">Reference proteome</keyword>
<dbReference type="Proteomes" id="UP001215827">
    <property type="component" value="Chromosome"/>
</dbReference>
<organism evidence="2 3">
    <name type="scientific">Altererythrobacter arenosus</name>
    <dbReference type="NCBI Taxonomy" id="3032592"/>
    <lineage>
        <taxon>Bacteria</taxon>
        <taxon>Pseudomonadati</taxon>
        <taxon>Pseudomonadota</taxon>
        <taxon>Alphaproteobacteria</taxon>
        <taxon>Sphingomonadales</taxon>
        <taxon>Erythrobacteraceae</taxon>
        <taxon>Altererythrobacter</taxon>
    </lineage>
</organism>
<proteinExistence type="predicted"/>
<feature type="transmembrane region" description="Helical" evidence="1">
    <location>
        <begin position="52"/>
        <end position="70"/>
    </location>
</feature>
<accession>A0ABY8FNX0</accession>
<keyword evidence="1" id="KW-0812">Transmembrane</keyword>